<organism evidence="4 5">
    <name type="scientific">Lysinimonas soli</name>
    <dbReference type="NCBI Taxonomy" id="1074233"/>
    <lineage>
        <taxon>Bacteria</taxon>
        <taxon>Bacillati</taxon>
        <taxon>Actinomycetota</taxon>
        <taxon>Actinomycetes</taxon>
        <taxon>Micrococcales</taxon>
        <taxon>Microbacteriaceae</taxon>
        <taxon>Lysinimonas</taxon>
    </lineage>
</organism>
<dbReference type="InterPro" id="IPR002656">
    <property type="entry name" value="Acyl_transf_3_dom"/>
</dbReference>
<gene>
    <name evidence="4" type="ORF">ACFPJ4_11220</name>
</gene>
<feature type="transmembrane region" description="Helical" evidence="2">
    <location>
        <begin position="367"/>
        <end position="389"/>
    </location>
</feature>
<evidence type="ECO:0000313" key="4">
    <source>
        <dbReference type="EMBL" id="MFC5502810.1"/>
    </source>
</evidence>
<feature type="compositionally biased region" description="Polar residues" evidence="1">
    <location>
        <begin position="462"/>
        <end position="471"/>
    </location>
</feature>
<dbReference type="Proteomes" id="UP001596039">
    <property type="component" value="Unassembled WGS sequence"/>
</dbReference>
<keyword evidence="4" id="KW-0808">Transferase</keyword>
<feature type="transmembrane region" description="Helical" evidence="2">
    <location>
        <begin position="340"/>
        <end position="361"/>
    </location>
</feature>
<dbReference type="EC" id="2.3.1.-" evidence="4"/>
<reference evidence="5" key="1">
    <citation type="journal article" date="2019" name="Int. J. Syst. Evol. Microbiol.">
        <title>The Global Catalogue of Microorganisms (GCM) 10K type strain sequencing project: providing services to taxonomists for standard genome sequencing and annotation.</title>
        <authorList>
            <consortium name="The Broad Institute Genomics Platform"/>
            <consortium name="The Broad Institute Genome Sequencing Center for Infectious Disease"/>
            <person name="Wu L."/>
            <person name="Ma J."/>
        </authorList>
    </citation>
    <scope>NUCLEOTIDE SEQUENCE [LARGE SCALE GENOMIC DNA]</scope>
    <source>
        <strain evidence="5">CGMCC 4.6997</strain>
    </source>
</reference>
<evidence type="ECO:0000256" key="2">
    <source>
        <dbReference type="SAM" id="Phobius"/>
    </source>
</evidence>
<feature type="region of interest" description="Disordered" evidence="1">
    <location>
        <begin position="460"/>
        <end position="484"/>
    </location>
</feature>
<keyword evidence="4" id="KW-0012">Acyltransferase</keyword>
<accession>A0ABW0NRW0</accession>
<keyword evidence="2" id="KW-0472">Membrane</keyword>
<feature type="transmembrane region" description="Helical" evidence="2">
    <location>
        <begin position="240"/>
        <end position="258"/>
    </location>
</feature>
<feature type="region of interest" description="Disordered" evidence="1">
    <location>
        <begin position="1"/>
        <end position="27"/>
    </location>
</feature>
<dbReference type="RefSeq" id="WP_386740511.1">
    <property type="nucleotide sequence ID" value="NZ_JBHSMG010000002.1"/>
</dbReference>
<sequence length="656" mass="68962">MTARPRASTVSAPAANPERTSRAPGIRSSASTAAWRAAPEVSTPFHVGGLDGVRAIAVTLVILFHLSPGAMIGGYLGVDMFFVVSGFLITSLLLREHADTGRVALGAFWARRARRLLPALVILLLLCCSAAALIGGDLLVGLGMQVLGAGTFSSNWLFLADGSSYFGEAMPELFRNLWSLAVEEQFYLVWPLLLALVLLRISRPVRIALVAALAVASAVAMAVFWSAADSTRVYYGTDTHAFGLALGAVLALLAASWPKRALEWPRAVRLVLGFVGPAALLGLLALAALMPGDAEFVFRGGLALVAVLSVVVIASLLVPGGALARVLELGAFRWVGRRSYGLYLWHWPVFLLVTNALPGWAREGVSGWAIGGIALAITVPLATLSYRLVEQPIRRLGFREVARRIRAGWRATAPRVAGALATVILLSAGTAGTAVALSSDPGIGSTQAEVEAGQHAIRDATVPSTPAPSSNGTRPTPPPAPAGDQITAIGDSVMLAAAPQLQTSLPGIAIDAVVSRHLGAAPGILQADLGAGTLRPIVVIGLATNGPIERTTLDQVRAIVGPRRELVVVNVQAPRGWTDGNNRILSDFAQSYRNVELANWHDAAQPILGDLNRDQIHFGPTGARVFTESIQAALQRLAELPPLRDPSSDLSLPTPF</sequence>
<evidence type="ECO:0000256" key="1">
    <source>
        <dbReference type="SAM" id="MobiDB-lite"/>
    </source>
</evidence>
<keyword evidence="2" id="KW-0812">Transmembrane</keyword>
<proteinExistence type="predicted"/>
<dbReference type="CDD" id="cd01840">
    <property type="entry name" value="SGNH_hydrolase_yrhL_like"/>
    <property type="match status" value="1"/>
</dbReference>
<feature type="transmembrane region" description="Helical" evidence="2">
    <location>
        <begin position="270"/>
        <end position="290"/>
    </location>
</feature>
<protein>
    <submittedName>
        <fullName evidence="4">Acyltransferase family protein</fullName>
        <ecNumber evidence="4">2.3.1.-</ecNumber>
    </submittedName>
</protein>
<dbReference type="EMBL" id="JBHSMG010000002">
    <property type="protein sequence ID" value="MFC5502810.1"/>
    <property type="molecule type" value="Genomic_DNA"/>
</dbReference>
<evidence type="ECO:0000259" key="3">
    <source>
        <dbReference type="Pfam" id="PF01757"/>
    </source>
</evidence>
<dbReference type="PANTHER" id="PTHR23028:SF53">
    <property type="entry name" value="ACYL_TRANSF_3 DOMAIN-CONTAINING PROTEIN"/>
    <property type="match status" value="1"/>
</dbReference>
<feature type="transmembrane region" description="Helical" evidence="2">
    <location>
        <begin position="296"/>
        <end position="319"/>
    </location>
</feature>
<keyword evidence="5" id="KW-1185">Reference proteome</keyword>
<feature type="transmembrane region" description="Helical" evidence="2">
    <location>
        <begin position="416"/>
        <end position="437"/>
    </location>
</feature>
<dbReference type="GO" id="GO:0016746">
    <property type="term" value="F:acyltransferase activity"/>
    <property type="evidence" value="ECO:0007669"/>
    <property type="project" value="UniProtKB-KW"/>
</dbReference>
<evidence type="ECO:0000313" key="5">
    <source>
        <dbReference type="Proteomes" id="UP001596039"/>
    </source>
</evidence>
<dbReference type="PANTHER" id="PTHR23028">
    <property type="entry name" value="ACETYLTRANSFERASE"/>
    <property type="match status" value="1"/>
</dbReference>
<dbReference type="SUPFAM" id="SSF52266">
    <property type="entry name" value="SGNH hydrolase"/>
    <property type="match status" value="1"/>
</dbReference>
<comment type="caution">
    <text evidence="4">The sequence shown here is derived from an EMBL/GenBank/DDBJ whole genome shotgun (WGS) entry which is preliminary data.</text>
</comment>
<feature type="transmembrane region" description="Helical" evidence="2">
    <location>
        <begin position="72"/>
        <end position="94"/>
    </location>
</feature>
<dbReference type="Pfam" id="PF01757">
    <property type="entry name" value="Acyl_transf_3"/>
    <property type="match status" value="1"/>
</dbReference>
<name>A0ABW0NRW0_9MICO</name>
<feature type="domain" description="Acyltransferase 3" evidence="3">
    <location>
        <begin position="49"/>
        <end position="386"/>
    </location>
</feature>
<feature type="transmembrane region" description="Helical" evidence="2">
    <location>
        <begin position="185"/>
        <end position="201"/>
    </location>
</feature>
<keyword evidence="2" id="KW-1133">Transmembrane helix</keyword>
<feature type="transmembrane region" description="Helical" evidence="2">
    <location>
        <begin position="115"/>
        <end position="134"/>
    </location>
</feature>
<feature type="transmembrane region" description="Helical" evidence="2">
    <location>
        <begin position="208"/>
        <end position="228"/>
    </location>
</feature>
<feature type="transmembrane region" description="Helical" evidence="2">
    <location>
        <begin position="45"/>
        <end position="66"/>
    </location>
</feature>
<dbReference type="InterPro" id="IPR050879">
    <property type="entry name" value="Acyltransferase_3"/>
</dbReference>